<dbReference type="Gene3D" id="3.40.1260.10">
    <property type="entry name" value="DsrEFH-like"/>
    <property type="match status" value="1"/>
</dbReference>
<keyword evidence="3" id="KW-1185">Reference proteome</keyword>
<dbReference type="KEGG" id="skh:STH12_01463"/>
<dbReference type="InterPro" id="IPR003787">
    <property type="entry name" value="Sulphur_relay_DsrE/F-like"/>
</dbReference>
<accession>A0A3Q9E861</accession>
<dbReference type="Pfam" id="PF02635">
    <property type="entry name" value="DsrE"/>
    <property type="match status" value="1"/>
</dbReference>
<sequence length="118" mass="12974">MKKLCVVFSKAPHGTATGREALDFAMLAASYDLQTSLLFADEGVLHLVSNQQPESIGCRDYIATFGALEFYDIENLYVCQHSLEQFGIEPDTLPLDVEVLSSDAVRAHFGAVDEVVVY</sequence>
<comment type="similarity">
    <text evidence="1">Belongs to the DsrF/TusC family.</text>
</comment>
<dbReference type="SUPFAM" id="SSF75169">
    <property type="entry name" value="DsrEFH-like"/>
    <property type="match status" value="1"/>
</dbReference>
<dbReference type="OrthoDB" id="9789418at2"/>
<organism evidence="2 3">
    <name type="scientific">Shewanella khirikhana</name>
    <dbReference type="NCBI Taxonomy" id="1965282"/>
    <lineage>
        <taxon>Bacteria</taxon>
        <taxon>Pseudomonadati</taxon>
        <taxon>Pseudomonadota</taxon>
        <taxon>Gammaproteobacteria</taxon>
        <taxon>Alteromonadales</taxon>
        <taxon>Shewanellaceae</taxon>
        <taxon>Shewanella</taxon>
    </lineage>
</organism>
<protein>
    <submittedName>
        <fullName evidence="2">Intracellular sulfur oxidation protein DsrF</fullName>
    </submittedName>
</protein>
<reference evidence="3" key="1">
    <citation type="submission" date="2017-03" db="EMBL/GenBank/DDBJ databases">
        <title>Full genome sequence of a non-lethal Shewanella isolate that potentiates virulence of Vibio parahaemolyticus causing acute hepatopancreatic necrosis disease (AHPND) in shrimp.</title>
        <authorList>
            <person name="Prachumwat A."/>
            <person name="Sritunyalucksana K."/>
        </authorList>
    </citation>
    <scope>NUCLEOTIDE SEQUENCE [LARGE SCALE GENOMIC DNA]</scope>
    <source>
        <strain evidence="3">TH2012</strain>
    </source>
</reference>
<dbReference type="EMBL" id="CP020373">
    <property type="protein sequence ID" value="AZQ10582.1"/>
    <property type="molecule type" value="Genomic_DNA"/>
</dbReference>
<evidence type="ECO:0000313" key="2">
    <source>
        <dbReference type="EMBL" id="AZQ10582.1"/>
    </source>
</evidence>
<dbReference type="NCBIfam" id="TIGR03010">
    <property type="entry name" value="sulf_tusC_dsrF"/>
    <property type="match status" value="1"/>
</dbReference>
<dbReference type="RefSeq" id="WP_126166940.1">
    <property type="nucleotide sequence ID" value="NZ_CP020373.1"/>
</dbReference>
<dbReference type="AlphaFoldDB" id="A0A3Q9E861"/>
<dbReference type="InterPro" id="IPR027396">
    <property type="entry name" value="DsrEFH-like"/>
</dbReference>
<name>A0A3Q9E861_9GAMM</name>
<dbReference type="PANTHER" id="PTHR38780">
    <property type="entry name" value="PROTEIN TUSC"/>
    <property type="match status" value="1"/>
</dbReference>
<dbReference type="PANTHER" id="PTHR38780:SF1">
    <property type="entry name" value="PROTEIN TUSC"/>
    <property type="match status" value="1"/>
</dbReference>
<evidence type="ECO:0000313" key="3">
    <source>
        <dbReference type="Proteomes" id="UP000278437"/>
    </source>
</evidence>
<gene>
    <name evidence="2" type="primary">dsrF</name>
    <name evidence="2" type="ORF">STH12_01463</name>
</gene>
<evidence type="ECO:0000256" key="1">
    <source>
        <dbReference type="ARBA" id="ARBA00005996"/>
    </source>
</evidence>
<dbReference type="NCBIfam" id="NF001238">
    <property type="entry name" value="PRK00211.1"/>
    <property type="match status" value="1"/>
</dbReference>
<dbReference type="Proteomes" id="UP000278437">
    <property type="component" value="Chromosome"/>
</dbReference>
<dbReference type="InterPro" id="IPR017462">
    <property type="entry name" value="Sulphur_relay_TusC/DsrF"/>
</dbReference>
<proteinExistence type="inferred from homology"/>